<name>A0A4Y8X338_9MICC</name>
<dbReference type="GO" id="GO:0016787">
    <property type="term" value="F:hydrolase activity"/>
    <property type="evidence" value="ECO:0007669"/>
    <property type="project" value="UniProtKB-KW"/>
</dbReference>
<dbReference type="EMBL" id="JACHMC010000001">
    <property type="protein sequence ID" value="MBB4882223.1"/>
    <property type="molecule type" value="Genomic_DNA"/>
</dbReference>
<evidence type="ECO:0000256" key="2">
    <source>
        <dbReference type="ARBA" id="ARBA00005582"/>
    </source>
</evidence>
<dbReference type="InterPro" id="IPR020476">
    <property type="entry name" value="Nudix_hydrolase"/>
</dbReference>
<evidence type="ECO:0000313" key="6">
    <source>
        <dbReference type="Proteomes" id="UP000560081"/>
    </source>
</evidence>
<dbReference type="Proteomes" id="UP000560081">
    <property type="component" value="Unassembled WGS sequence"/>
</dbReference>
<dbReference type="Pfam" id="PF00293">
    <property type="entry name" value="NUDIX"/>
    <property type="match status" value="1"/>
</dbReference>
<proteinExistence type="inferred from homology"/>
<evidence type="ECO:0000313" key="5">
    <source>
        <dbReference type="EMBL" id="MBB4882223.1"/>
    </source>
</evidence>
<dbReference type="InterPro" id="IPR000086">
    <property type="entry name" value="NUDIX_hydrolase_dom"/>
</dbReference>
<dbReference type="PRINTS" id="PR00502">
    <property type="entry name" value="NUDIXFAMILY"/>
</dbReference>
<evidence type="ECO:0000256" key="4">
    <source>
        <dbReference type="RuleBase" id="RU003476"/>
    </source>
</evidence>
<comment type="caution">
    <text evidence="5">The sequence shown here is derived from an EMBL/GenBank/DDBJ whole genome shotgun (WGS) entry which is preliminary data.</text>
</comment>
<dbReference type="InterPro" id="IPR020084">
    <property type="entry name" value="NUDIX_hydrolase_CS"/>
</dbReference>
<evidence type="ECO:0000256" key="1">
    <source>
        <dbReference type="ARBA" id="ARBA00001946"/>
    </source>
</evidence>
<organism evidence="5 6">
    <name type="scientific">Micrococcus flavus</name>
    <dbReference type="NCBI Taxonomy" id="384602"/>
    <lineage>
        <taxon>Bacteria</taxon>
        <taxon>Bacillati</taxon>
        <taxon>Actinomycetota</taxon>
        <taxon>Actinomycetes</taxon>
        <taxon>Micrococcales</taxon>
        <taxon>Micrococcaceae</taxon>
        <taxon>Micrococcus</taxon>
    </lineage>
</organism>
<reference evidence="5 6" key="1">
    <citation type="submission" date="2020-08" db="EMBL/GenBank/DDBJ databases">
        <title>Sequencing the genomes of 1000 actinobacteria strains.</title>
        <authorList>
            <person name="Klenk H.-P."/>
        </authorList>
    </citation>
    <scope>NUCLEOTIDE SEQUENCE [LARGE SCALE GENOMIC DNA]</scope>
    <source>
        <strain evidence="5 6">DSM 19079</strain>
    </source>
</reference>
<gene>
    <name evidence="5" type="ORF">BJ976_000574</name>
</gene>
<comment type="cofactor">
    <cofactor evidence="1">
        <name>Mg(2+)</name>
        <dbReference type="ChEBI" id="CHEBI:18420"/>
    </cofactor>
</comment>
<protein>
    <submittedName>
        <fullName evidence="5">ADP-ribose pyrophosphatase YjhB (NUDIX family)</fullName>
    </submittedName>
</protein>
<keyword evidence="3 4" id="KW-0378">Hydrolase</keyword>
<dbReference type="Gene3D" id="3.90.79.10">
    <property type="entry name" value="Nucleoside Triphosphate Pyrophosphohydrolase"/>
    <property type="match status" value="1"/>
</dbReference>
<keyword evidence="6" id="KW-1185">Reference proteome</keyword>
<dbReference type="InterPro" id="IPR015797">
    <property type="entry name" value="NUDIX_hydrolase-like_dom_sf"/>
</dbReference>
<dbReference type="AlphaFoldDB" id="A0A4Y8X338"/>
<dbReference type="RefSeq" id="WP_135028602.1">
    <property type="nucleotide sequence ID" value="NZ_BMLA01000006.1"/>
</dbReference>
<comment type="similarity">
    <text evidence="2 4">Belongs to the Nudix hydrolase family.</text>
</comment>
<dbReference type="PANTHER" id="PTHR43046">
    <property type="entry name" value="GDP-MANNOSE MANNOSYL HYDROLASE"/>
    <property type="match status" value="1"/>
</dbReference>
<evidence type="ECO:0000256" key="3">
    <source>
        <dbReference type="ARBA" id="ARBA00022801"/>
    </source>
</evidence>
<dbReference type="PANTHER" id="PTHR43046:SF14">
    <property type="entry name" value="MUTT_NUDIX FAMILY PROTEIN"/>
    <property type="match status" value="1"/>
</dbReference>
<dbReference type="OrthoDB" id="9804442at2"/>
<dbReference type="PROSITE" id="PS00893">
    <property type="entry name" value="NUDIX_BOX"/>
    <property type="match status" value="1"/>
</dbReference>
<dbReference type="SUPFAM" id="SSF55811">
    <property type="entry name" value="Nudix"/>
    <property type="match status" value="1"/>
</dbReference>
<dbReference type="PROSITE" id="PS51462">
    <property type="entry name" value="NUDIX"/>
    <property type="match status" value="1"/>
</dbReference>
<sequence length="167" mass="17420">MSPAPPSEPAAAVAPPAPDGVFQTRAGSYALIVADGAVLLSAWQGPQGIVWTLPGGGIELGESPEQACLREVEEETGHTCELTGLLGVTTGTVPAERRLRGEGVPLLTVQVLHTARLTGGTLRPETDGSSVDARWFRLDALEDVPLSSWVRRALELAGLPAPAEPSR</sequence>
<accession>A0A4Y8X338</accession>